<dbReference type="PRINTS" id="PR00038">
    <property type="entry name" value="HTHLUXR"/>
</dbReference>
<dbReference type="InterPro" id="IPR029016">
    <property type="entry name" value="GAF-like_dom_sf"/>
</dbReference>
<protein>
    <submittedName>
        <fullName evidence="4">Regulatory LuxR family protein</fullName>
    </submittedName>
</protein>
<gene>
    <name evidence="4" type="ORF">C7438_0191</name>
</gene>
<keyword evidence="1" id="KW-0805">Transcription regulation</keyword>
<dbReference type="GO" id="GO:0003677">
    <property type="term" value="F:DNA binding"/>
    <property type="evidence" value="ECO:0007669"/>
    <property type="project" value="InterPro"/>
</dbReference>
<evidence type="ECO:0000256" key="2">
    <source>
        <dbReference type="ARBA" id="ARBA00023163"/>
    </source>
</evidence>
<dbReference type="GO" id="GO:0045892">
    <property type="term" value="P:negative regulation of DNA-templated transcription"/>
    <property type="evidence" value="ECO:0007669"/>
    <property type="project" value="UniProtKB-ARBA"/>
</dbReference>
<dbReference type="InterPro" id="IPR016032">
    <property type="entry name" value="Sig_transdc_resp-reg_C-effctor"/>
</dbReference>
<dbReference type="InterPro" id="IPR036388">
    <property type="entry name" value="WH-like_DNA-bd_sf"/>
</dbReference>
<dbReference type="Pfam" id="PF00196">
    <property type="entry name" value="GerE"/>
    <property type="match status" value="1"/>
</dbReference>
<evidence type="ECO:0000259" key="3">
    <source>
        <dbReference type="SMART" id="SM00421"/>
    </source>
</evidence>
<keyword evidence="2" id="KW-0804">Transcription</keyword>
<dbReference type="Gene3D" id="3.30.450.40">
    <property type="match status" value="1"/>
</dbReference>
<evidence type="ECO:0000256" key="1">
    <source>
        <dbReference type="ARBA" id="ARBA00023015"/>
    </source>
</evidence>
<name>A0A660L6T9_9BACL</name>
<dbReference type="Gene3D" id="1.10.10.10">
    <property type="entry name" value="Winged helix-like DNA-binding domain superfamily/Winged helix DNA-binding domain"/>
    <property type="match status" value="1"/>
</dbReference>
<keyword evidence="5" id="KW-1185">Reference proteome</keyword>
<evidence type="ECO:0000313" key="5">
    <source>
        <dbReference type="Proteomes" id="UP000267019"/>
    </source>
</evidence>
<reference evidence="4 5" key="1">
    <citation type="submission" date="2018-10" db="EMBL/GenBank/DDBJ databases">
        <title>Genomic Encyclopedia of Type Strains, Phase IV (KMG-IV): sequencing the most valuable type-strain genomes for metagenomic binning, comparative biology and taxonomic classification.</title>
        <authorList>
            <person name="Goeker M."/>
        </authorList>
    </citation>
    <scope>NUCLEOTIDE SEQUENCE [LARGE SCALE GENOMIC DNA]</scope>
    <source>
        <strain evidence="4 5">DSM 22653</strain>
    </source>
</reference>
<dbReference type="SUPFAM" id="SSF46894">
    <property type="entry name" value="C-terminal effector domain of the bipartite response regulators"/>
    <property type="match status" value="1"/>
</dbReference>
<evidence type="ECO:0000313" key="4">
    <source>
        <dbReference type="EMBL" id="RKQ88552.1"/>
    </source>
</evidence>
<comment type="caution">
    <text evidence="4">The sequence shown here is derived from an EMBL/GenBank/DDBJ whole genome shotgun (WGS) entry which is preliminary data.</text>
</comment>
<dbReference type="EMBL" id="RBIJ01000001">
    <property type="protein sequence ID" value="RKQ88552.1"/>
    <property type="molecule type" value="Genomic_DNA"/>
</dbReference>
<dbReference type="InterPro" id="IPR000792">
    <property type="entry name" value="Tscrpt_reg_LuxR_C"/>
</dbReference>
<dbReference type="Proteomes" id="UP000267019">
    <property type="component" value="Unassembled WGS sequence"/>
</dbReference>
<organism evidence="4 5">
    <name type="scientific">Brockia lithotrophica</name>
    <dbReference type="NCBI Taxonomy" id="933949"/>
    <lineage>
        <taxon>Bacteria</taxon>
        <taxon>Bacillati</taxon>
        <taxon>Bacillota</taxon>
        <taxon>Bacilli</taxon>
        <taxon>Bacillales</taxon>
        <taxon>Bacillales Family X. Incertae Sedis</taxon>
        <taxon>Brockia</taxon>
    </lineage>
</organism>
<feature type="domain" description="HTH luxR-type" evidence="3">
    <location>
        <begin position="215"/>
        <end position="272"/>
    </location>
</feature>
<accession>A0A660L6T9</accession>
<dbReference type="AlphaFoldDB" id="A0A660L6T9"/>
<sequence length="290" mass="32181">MGENSADVRSTARAHQGASAACTQTSERVLVVSEVESAGSLSVTRLVERFRTTVRDMRERYGIFRKVSFVVSTPDLAVVGFISAEEGGAREGVDLRLLFPTGVRADERSYGVHALACARRRGDFCAVWGWEHTCPALHPFWSLAAPVFVDGLRGDRILGYVGLFADRREELEGYVGWLAESLHAIRRDVEEGLERSSALRWVRPTVAVYIPAAVARLLTPREHEVLAAFLAGLSLDAVAREFYLTRSSVRTYLERVAAKLGVEPRLSELRAYIDRMAQSCEVPCPPRRTT</sequence>
<proteinExistence type="predicted"/>
<dbReference type="SMART" id="SM00421">
    <property type="entry name" value="HTH_LUXR"/>
    <property type="match status" value="1"/>
</dbReference>